<evidence type="ECO:0000313" key="6">
    <source>
        <dbReference type="Proteomes" id="UP000178726"/>
    </source>
</evidence>
<evidence type="ECO:0000256" key="2">
    <source>
        <dbReference type="HAMAP-Rule" id="MF_00984"/>
    </source>
</evidence>
<comment type="caution">
    <text evidence="5">The sequence shown here is derived from an EMBL/GenBank/DDBJ whole genome shotgun (WGS) entry which is preliminary data.</text>
</comment>
<dbReference type="PANTHER" id="PTHR10302">
    <property type="entry name" value="SINGLE-STRANDED DNA-BINDING PROTEIN"/>
    <property type="match status" value="1"/>
</dbReference>
<dbReference type="EMBL" id="MFQK01000037">
    <property type="protein sequence ID" value="OGH80660.1"/>
    <property type="molecule type" value="Genomic_DNA"/>
</dbReference>
<dbReference type="InterPro" id="IPR012340">
    <property type="entry name" value="NA-bd_OB-fold"/>
</dbReference>
<dbReference type="NCBIfam" id="TIGR00621">
    <property type="entry name" value="ssb"/>
    <property type="match status" value="1"/>
</dbReference>
<feature type="region of interest" description="Disordered" evidence="4">
    <location>
        <begin position="111"/>
        <end position="154"/>
    </location>
</feature>
<name>A0A1F6NA78_9BACT</name>
<dbReference type="PIRSF" id="PIRSF002070">
    <property type="entry name" value="SSB"/>
    <property type="match status" value="1"/>
</dbReference>
<proteinExistence type="inferred from homology"/>
<dbReference type="Proteomes" id="UP000178726">
    <property type="component" value="Unassembled WGS sequence"/>
</dbReference>
<dbReference type="AlphaFoldDB" id="A0A1F6NA78"/>
<feature type="compositionally biased region" description="Low complexity" evidence="4">
    <location>
        <begin position="112"/>
        <end position="128"/>
    </location>
</feature>
<feature type="compositionally biased region" description="Basic and acidic residues" evidence="4">
    <location>
        <begin position="145"/>
        <end position="154"/>
    </location>
</feature>
<gene>
    <name evidence="5" type="ORF">A3I29_01355</name>
</gene>
<dbReference type="HAMAP" id="MF_00984">
    <property type="entry name" value="SSB"/>
    <property type="match status" value="1"/>
</dbReference>
<evidence type="ECO:0000256" key="4">
    <source>
        <dbReference type="SAM" id="MobiDB-lite"/>
    </source>
</evidence>
<dbReference type="PANTHER" id="PTHR10302:SF27">
    <property type="entry name" value="SINGLE-STRANDED DNA-BINDING PROTEIN"/>
    <property type="match status" value="1"/>
</dbReference>
<dbReference type="GO" id="GO:0006260">
    <property type="term" value="P:DNA replication"/>
    <property type="evidence" value="ECO:0007669"/>
    <property type="project" value="InterPro"/>
</dbReference>
<sequence>MDLNRATIIGRLTRDPELRSLPSGRSVASFSVATNRMWTNKDSGEKQKQVEYHNAVVWGKQAETAGQYLKKGSRVYIEGRLQTREWTGQDGVKRTRTEIIVDTFIMLDSRASDGGNANTGGSSASNQAYQAPTAADQGPQEVVEEEIKVEDIPF</sequence>
<accession>A0A1F6NA78</accession>
<evidence type="ECO:0000256" key="3">
    <source>
        <dbReference type="PIRNR" id="PIRNR002070"/>
    </source>
</evidence>
<dbReference type="InterPro" id="IPR011344">
    <property type="entry name" value="ssDNA-bd"/>
</dbReference>
<dbReference type="PROSITE" id="PS50935">
    <property type="entry name" value="SSB"/>
    <property type="match status" value="1"/>
</dbReference>
<comment type="caution">
    <text evidence="2">Lacks conserved residue(s) required for the propagation of feature annotation.</text>
</comment>
<comment type="subunit">
    <text evidence="2">Homotetramer.</text>
</comment>
<evidence type="ECO:0000313" key="5">
    <source>
        <dbReference type="EMBL" id="OGH80660.1"/>
    </source>
</evidence>
<evidence type="ECO:0000256" key="1">
    <source>
        <dbReference type="ARBA" id="ARBA00023125"/>
    </source>
</evidence>
<dbReference type="GO" id="GO:0003697">
    <property type="term" value="F:single-stranded DNA binding"/>
    <property type="evidence" value="ECO:0007669"/>
    <property type="project" value="UniProtKB-UniRule"/>
</dbReference>
<dbReference type="STRING" id="1798689.A3I29_01355"/>
<dbReference type="Pfam" id="PF00436">
    <property type="entry name" value="SSB"/>
    <property type="match status" value="1"/>
</dbReference>
<dbReference type="InterPro" id="IPR000424">
    <property type="entry name" value="Primosome_PriB/ssb"/>
</dbReference>
<dbReference type="Gene3D" id="2.40.50.140">
    <property type="entry name" value="Nucleic acid-binding proteins"/>
    <property type="match status" value="1"/>
</dbReference>
<dbReference type="GO" id="GO:0009295">
    <property type="term" value="C:nucleoid"/>
    <property type="evidence" value="ECO:0007669"/>
    <property type="project" value="TreeGrafter"/>
</dbReference>
<dbReference type="CDD" id="cd04496">
    <property type="entry name" value="SSB_OBF"/>
    <property type="match status" value="1"/>
</dbReference>
<organism evidence="5 6">
    <name type="scientific">Candidatus Magasanikbacteria bacterium RIFCSPLOWO2_02_FULL_44_11</name>
    <dbReference type="NCBI Taxonomy" id="1798689"/>
    <lineage>
        <taxon>Bacteria</taxon>
        <taxon>Candidatus Magasanikiibacteriota</taxon>
    </lineage>
</organism>
<protein>
    <recommendedName>
        <fullName evidence="2 3">Single-stranded DNA-binding protein</fullName>
        <shortName evidence="2">SSB</shortName>
    </recommendedName>
</protein>
<keyword evidence="1 2" id="KW-0238">DNA-binding</keyword>
<reference evidence="5 6" key="1">
    <citation type="journal article" date="2016" name="Nat. Commun.">
        <title>Thousands of microbial genomes shed light on interconnected biogeochemical processes in an aquifer system.</title>
        <authorList>
            <person name="Anantharaman K."/>
            <person name="Brown C.T."/>
            <person name="Hug L.A."/>
            <person name="Sharon I."/>
            <person name="Castelle C.J."/>
            <person name="Probst A.J."/>
            <person name="Thomas B.C."/>
            <person name="Singh A."/>
            <person name="Wilkins M.J."/>
            <person name="Karaoz U."/>
            <person name="Brodie E.L."/>
            <person name="Williams K.H."/>
            <person name="Hubbard S.S."/>
            <person name="Banfield J.F."/>
        </authorList>
    </citation>
    <scope>NUCLEOTIDE SEQUENCE [LARGE SCALE GENOMIC DNA]</scope>
</reference>
<dbReference type="SUPFAM" id="SSF50249">
    <property type="entry name" value="Nucleic acid-binding proteins"/>
    <property type="match status" value="1"/>
</dbReference>